<dbReference type="CDD" id="cd01948">
    <property type="entry name" value="EAL"/>
    <property type="match status" value="1"/>
</dbReference>
<keyword evidence="3" id="KW-1185">Reference proteome</keyword>
<dbReference type="Proteomes" id="UP000294829">
    <property type="component" value="Unassembled WGS sequence"/>
</dbReference>
<organism evidence="2 3">
    <name type="scientific">Sapientia aquatica</name>
    <dbReference type="NCBI Taxonomy" id="1549640"/>
    <lineage>
        <taxon>Bacteria</taxon>
        <taxon>Pseudomonadati</taxon>
        <taxon>Pseudomonadota</taxon>
        <taxon>Betaproteobacteria</taxon>
        <taxon>Burkholderiales</taxon>
        <taxon>Oxalobacteraceae</taxon>
        <taxon>Sapientia</taxon>
    </lineage>
</organism>
<gene>
    <name evidence="2" type="ORF">E2I14_14400</name>
</gene>
<dbReference type="SMART" id="SM00052">
    <property type="entry name" value="EAL"/>
    <property type="match status" value="1"/>
</dbReference>
<dbReference type="InterPro" id="IPR050706">
    <property type="entry name" value="Cyclic-di-GMP_PDE-like"/>
</dbReference>
<name>A0A4R5VWS0_9BURK</name>
<dbReference type="SUPFAM" id="SSF141868">
    <property type="entry name" value="EAL domain-like"/>
    <property type="match status" value="1"/>
</dbReference>
<evidence type="ECO:0000313" key="2">
    <source>
        <dbReference type="EMBL" id="TDK63805.1"/>
    </source>
</evidence>
<sequence length="252" mass="28037">MSSSESACGKCKQEVELDFEFTFAYQPIVDVSTKSIYAHEALVRGVKGESAYSILSQVNDTNRYWFDQACRVEAIRGAAALGMQGFLSINFLPNAVYKPEACIQTTFKAAKQYGFPIQRIIFEVTESEQVIDRPHLVNIFDEYQRFGFKTAIDDFGSGFAGLNLLADYQPDIIKIDMGLVRDIDTAPSKQAIVKGIVAICTELGIKVLAEGIETKAERDFLYAQGIHLMQGYLFCKPAFQAIGQIDPDSWPP</sequence>
<dbReference type="PROSITE" id="PS50883">
    <property type="entry name" value="EAL"/>
    <property type="match status" value="1"/>
</dbReference>
<evidence type="ECO:0000313" key="3">
    <source>
        <dbReference type="Proteomes" id="UP000294829"/>
    </source>
</evidence>
<dbReference type="PANTHER" id="PTHR33121">
    <property type="entry name" value="CYCLIC DI-GMP PHOSPHODIESTERASE PDEF"/>
    <property type="match status" value="1"/>
</dbReference>
<dbReference type="Gene3D" id="3.20.20.450">
    <property type="entry name" value="EAL domain"/>
    <property type="match status" value="1"/>
</dbReference>
<dbReference type="PANTHER" id="PTHR33121:SF15">
    <property type="entry name" value="BLUE LIGHT- AND TEMPERATURE-REGULATED ANTIREPRESSOR BLUF"/>
    <property type="match status" value="1"/>
</dbReference>
<accession>A0A4R5VWS0</accession>
<reference evidence="2 3" key="1">
    <citation type="submission" date="2019-03" db="EMBL/GenBank/DDBJ databases">
        <title>Sapientia aquatica gen. nov., sp. nov., isolated from a crater lake.</title>
        <authorList>
            <person name="Felfoldi T."/>
            <person name="Szabo A."/>
            <person name="Toth E."/>
            <person name="Schumann P."/>
            <person name="Keki Z."/>
            <person name="Marialigeti K."/>
            <person name="Mathe I."/>
        </authorList>
    </citation>
    <scope>NUCLEOTIDE SEQUENCE [LARGE SCALE GENOMIC DNA]</scope>
    <source>
        <strain evidence="2 3">SA-152</strain>
    </source>
</reference>
<dbReference type="EMBL" id="SMYL01000008">
    <property type="protein sequence ID" value="TDK63805.1"/>
    <property type="molecule type" value="Genomic_DNA"/>
</dbReference>
<proteinExistence type="predicted"/>
<dbReference type="GO" id="GO:0071111">
    <property type="term" value="F:cyclic-guanylate-specific phosphodiesterase activity"/>
    <property type="evidence" value="ECO:0007669"/>
    <property type="project" value="InterPro"/>
</dbReference>
<dbReference type="Pfam" id="PF00563">
    <property type="entry name" value="EAL"/>
    <property type="match status" value="1"/>
</dbReference>
<protein>
    <submittedName>
        <fullName evidence="2">EAL domain-containing protein</fullName>
    </submittedName>
</protein>
<comment type="caution">
    <text evidence="2">The sequence shown here is derived from an EMBL/GenBank/DDBJ whole genome shotgun (WGS) entry which is preliminary data.</text>
</comment>
<evidence type="ECO:0000259" key="1">
    <source>
        <dbReference type="PROSITE" id="PS50883"/>
    </source>
</evidence>
<dbReference type="AlphaFoldDB" id="A0A4R5VWS0"/>
<dbReference type="OrthoDB" id="9813903at2"/>
<feature type="domain" description="EAL" evidence="1">
    <location>
        <begin position="4"/>
        <end position="251"/>
    </location>
</feature>
<dbReference type="InterPro" id="IPR035919">
    <property type="entry name" value="EAL_sf"/>
</dbReference>
<dbReference type="InterPro" id="IPR001633">
    <property type="entry name" value="EAL_dom"/>
</dbReference>